<evidence type="ECO:0000256" key="1">
    <source>
        <dbReference type="PIRSR" id="PIRSR613078-2"/>
    </source>
</evidence>
<organism evidence="2 3">
    <name type="scientific">Gimibacter soli</name>
    <dbReference type="NCBI Taxonomy" id="3024400"/>
    <lineage>
        <taxon>Bacteria</taxon>
        <taxon>Pseudomonadati</taxon>
        <taxon>Pseudomonadota</taxon>
        <taxon>Alphaproteobacteria</taxon>
        <taxon>Kordiimonadales</taxon>
        <taxon>Temperatibacteraceae</taxon>
        <taxon>Gimibacter</taxon>
    </lineage>
</organism>
<gene>
    <name evidence="2" type="ORF">PH603_03200</name>
</gene>
<evidence type="ECO:0000313" key="2">
    <source>
        <dbReference type="EMBL" id="WCL54765.1"/>
    </source>
</evidence>
<dbReference type="KEGG" id="gso:PH603_03200"/>
<dbReference type="Gene3D" id="3.40.50.1240">
    <property type="entry name" value="Phosphoglycerate mutase-like"/>
    <property type="match status" value="1"/>
</dbReference>
<dbReference type="InterPro" id="IPR029033">
    <property type="entry name" value="His_PPase_superfam"/>
</dbReference>
<dbReference type="Proteomes" id="UP001217500">
    <property type="component" value="Chromosome"/>
</dbReference>
<dbReference type="PANTHER" id="PTHR47623">
    <property type="entry name" value="OS09G0287300 PROTEIN"/>
    <property type="match status" value="1"/>
</dbReference>
<dbReference type="EMBL" id="CP116805">
    <property type="protein sequence ID" value="WCL54765.1"/>
    <property type="molecule type" value="Genomic_DNA"/>
</dbReference>
<dbReference type="SUPFAM" id="SSF53254">
    <property type="entry name" value="Phosphoglycerate mutase-like"/>
    <property type="match status" value="1"/>
</dbReference>
<dbReference type="RefSeq" id="WP_289504484.1">
    <property type="nucleotide sequence ID" value="NZ_CP116805.1"/>
</dbReference>
<dbReference type="InterPro" id="IPR013078">
    <property type="entry name" value="His_Pase_superF_clade-1"/>
</dbReference>
<keyword evidence="3" id="KW-1185">Reference proteome</keyword>
<dbReference type="Pfam" id="PF00300">
    <property type="entry name" value="His_Phos_1"/>
    <property type="match status" value="1"/>
</dbReference>
<name>A0AAF0BMM5_9PROT</name>
<feature type="binding site" evidence="1">
    <location>
        <position position="58"/>
    </location>
    <ligand>
        <name>substrate</name>
    </ligand>
</feature>
<dbReference type="SMART" id="SM00855">
    <property type="entry name" value="PGAM"/>
    <property type="match status" value="1"/>
</dbReference>
<reference evidence="2" key="1">
    <citation type="submission" date="2023-01" db="EMBL/GenBank/DDBJ databases">
        <title>The genome sequence of Kordiimonadaceae bacterium 6D33.</title>
        <authorList>
            <person name="Liu Y."/>
        </authorList>
    </citation>
    <scope>NUCLEOTIDE SEQUENCE</scope>
    <source>
        <strain evidence="2">6D33</strain>
    </source>
</reference>
<accession>A0AAF0BMM5</accession>
<dbReference type="CDD" id="cd07067">
    <property type="entry name" value="HP_PGM_like"/>
    <property type="match status" value="1"/>
</dbReference>
<sequence length="178" mass="19517">MGNLFLLRHAKSDWGDASLADFDRPINARGQAAADMMGRYLKDEGIVPDLVLVSSAVRTRQTIDRVMDAAGANWAVQYDDALYLADPITIFAAIHAVPDGVKTLMIVGHNPGLEETARRLAGRAPHELLYRLREKYPTATLAGFETKVPWHRLAPAHSLLTRLVRPADLSPVADRGAL</sequence>
<dbReference type="PANTHER" id="PTHR47623:SF1">
    <property type="entry name" value="OS09G0287300 PROTEIN"/>
    <property type="match status" value="1"/>
</dbReference>
<evidence type="ECO:0000313" key="3">
    <source>
        <dbReference type="Proteomes" id="UP001217500"/>
    </source>
</evidence>
<protein>
    <submittedName>
        <fullName evidence="2">Histidine phosphatase family protein</fullName>
    </submittedName>
</protein>
<proteinExistence type="predicted"/>
<dbReference type="AlphaFoldDB" id="A0AAF0BMM5"/>